<reference evidence="1 2" key="1">
    <citation type="submission" date="2016-10" db="EMBL/GenBank/DDBJ databases">
        <authorList>
            <person name="de Groot N.N."/>
        </authorList>
    </citation>
    <scope>NUCLEOTIDE SEQUENCE [LARGE SCALE GENOMIC DNA]</scope>
    <source>
        <strain evidence="1 2">DSM 6793</strain>
    </source>
</reference>
<evidence type="ECO:0000313" key="1">
    <source>
        <dbReference type="EMBL" id="SFC62272.1"/>
    </source>
</evidence>
<sequence length="297" mass="34628">MPTTQPNYWIMQAYGHVGILNEAKYALLSFLAGTPADKLPQIIIYTDQPAFFKLFEHYVTFKAIDKQLIKEWSGEINFVHRVKIKMLQDFWATHTHGNLLYTDTDVTFLKSVPALFEAIEQGTFLMHVSEGAISPKSNLTISRLYKFFKTNPKELAHFWAAADPTTLQMYNAGVLGMNSGMLLEDVLRLTDDMYKIFERHIVEQFAFSYYAQTKAPKLMVVNDFIFHYWNFKEFRGVLADFFTKYEGESLQKLIALHTLLLPQDMEKPKRAYEALSFLPRTLRKLSGKRWTMPPYRF</sequence>
<dbReference type="AlphaFoldDB" id="A0A1I1KPR1"/>
<name>A0A1I1KPR1_9BACT</name>
<dbReference type="OrthoDB" id="850028at2"/>
<gene>
    <name evidence="1" type="ORF">SAMN05421780_107140</name>
</gene>
<dbReference type="EMBL" id="FOLE01000007">
    <property type="protein sequence ID" value="SFC62272.1"/>
    <property type="molecule type" value="Genomic_DNA"/>
</dbReference>
<dbReference type="Gene3D" id="3.90.550.10">
    <property type="entry name" value="Spore Coat Polysaccharide Biosynthesis Protein SpsA, Chain A"/>
    <property type="match status" value="1"/>
</dbReference>
<evidence type="ECO:0008006" key="3">
    <source>
        <dbReference type="Google" id="ProtNLM"/>
    </source>
</evidence>
<dbReference type="STRING" id="927664.SAMN05421780_107140"/>
<dbReference type="InterPro" id="IPR029044">
    <property type="entry name" value="Nucleotide-diphossugar_trans"/>
</dbReference>
<dbReference type="Proteomes" id="UP000199514">
    <property type="component" value="Unassembled WGS sequence"/>
</dbReference>
<proteinExistence type="predicted"/>
<keyword evidence="2" id="KW-1185">Reference proteome</keyword>
<dbReference type="SUPFAM" id="SSF53448">
    <property type="entry name" value="Nucleotide-diphospho-sugar transferases"/>
    <property type="match status" value="1"/>
</dbReference>
<protein>
    <recommendedName>
        <fullName evidence="3">Nucleotide-diphospho-sugar transferase</fullName>
    </recommendedName>
</protein>
<evidence type="ECO:0000313" key="2">
    <source>
        <dbReference type="Proteomes" id="UP000199514"/>
    </source>
</evidence>
<organism evidence="1 2">
    <name type="scientific">Flexibacter flexilis DSM 6793</name>
    <dbReference type="NCBI Taxonomy" id="927664"/>
    <lineage>
        <taxon>Bacteria</taxon>
        <taxon>Pseudomonadati</taxon>
        <taxon>Bacteroidota</taxon>
        <taxon>Cytophagia</taxon>
        <taxon>Cytophagales</taxon>
        <taxon>Flexibacteraceae</taxon>
        <taxon>Flexibacter</taxon>
    </lineage>
</organism>
<accession>A0A1I1KPR1</accession>
<dbReference type="RefSeq" id="WP_143083963.1">
    <property type="nucleotide sequence ID" value="NZ_FOLE01000007.1"/>
</dbReference>